<dbReference type="PANTHER" id="PTHR13422">
    <property type="entry name" value="SIN3-HDAC COMPLEX-ASSOCIATED FACTOR"/>
    <property type="match status" value="1"/>
</dbReference>
<feature type="region of interest" description="Disordered" evidence="1">
    <location>
        <begin position="1"/>
        <end position="87"/>
    </location>
</feature>
<reference evidence="2" key="1">
    <citation type="submission" date="2022-01" db="EMBL/GenBank/DDBJ databases">
        <authorList>
            <person name="King R."/>
        </authorList>
    </citation>
    <scope>NUCLEOTIDE SEQUENCE</scope>
</reference>
<dbReference type="Pfam" id="PF15396">
    <property type="entry name" value="FAM60A"/>
    <property type="match status" value="1"/>
</dbReference>
<proteinExistence type="predicted"/>
<name>A0A9P0DUN6_PHYSR</name>
<feature type="compositionally biased region" description="Basic and acidic residues" evidence="1">
    <location>
        <begin position="21"/>
        <end position="34"/>
    </location>
</feature>
<dbReference type="InterPro" id="IPR026065">
    <property type="entry name" value="FAM60A"/>
</dbReference>
<keyword evidence="3" id="KW-1185">Reference proteome</keyword>
<dbReference type="OrthoDB" id="10023333at2759"/>
<gene>
    <name evidence="2" type="ORF">PHYEVI_LOCUS6417</name>
</gene>
<feature type="compositionally biased region" description="Low complexity" evidence="1">
    <location>
        <begin position="56"/>
        <end position="72"/>
    </location>
</feature>
<dbReference type="GO" id="GO:0070822">
    <property type="term" value="C:Sin3-type complex"/>
    <property type="evidence" value="ECO:0007669"/>
    <property type="project" value="TreeGrafter"/>
</dbReference>
<sequence length="141" mass="15998">MYSHSKMQLWYPKQTPDSDVSDNRGKRPGARDSLESFTSEDNEPVDEVYQSGDAQSTTTTNTSRTSSPSNSSADAKKPGDSGTISDFIDSNYWREEKVCCGLIFRGIHDEILVDMRFMKACSSRLRRMEISKRRDKDVINI</sequence>
<evidence type="ECO:0000313" key="2">
    <source>
        <dbReference type="EMBL" id="CAH1181198.1"/>
    </source>
</evidence>
<dbReference type="Proteomes" id="UP001153712">
    <property type="component" value="Chromosome 3"/>
</dbReference>
<dbReference type="PANTHER" id="PTHR13422:SF12">
    <property type="entry name" value="SIN3-HDAC COMPLEX-ASSOCIATED FACTOR"/>
    <property type="match status" value="1"/>
</dbReference>
<dbReference type="EMBL" id="OU900096">
    <property type="protein sequence ID" value="CAH1181198.1"/>
    <property type="molecule type" value="Genomic_DNA"/>
</dbReference>
<evidence type="ECO:0000256" key="1">
    <source>
        <dbReference type="SAM" id="MobiDB-lite"/>
    </source>
</evidence>
<protein>
    <submittedName>
        <fullName evidence="2">Uncharacterized protein</fullName>
    </submittedName>
</protein>
<dbReference type="GO" id="GO:0030336">
    <property type="term" value="P:negative regulation of cell migration"/>
    <property type="evidence" value="ECO:0007669"/>
    <property type="project" value="TreeGrafter"/>
</dbReference>
<evidence type="ECO:0000313" key="3">
    <source>
        <dbReference type="Proteomes" id="UP001153712"/>
    </source>
</evidence>
<dbReference type="AlphaFoldDB" id="A0A9P0DUN6"/>
<accession>A0A9P0DUN6</accession>
<organism evidence="2 3">
    <name type="scientific">Phyllotreta striolata</name>
    <name type="common">Striped flea beetle</name>
    <name type="synonym">Crioceris striolata</name>
    <dbReference type="NCBI Taxonomy" id="444603"/>
    <lineage>
        <taxon>Eukaryota</taxon>
        <taxon>Metazoa</taxon>
        <taxon>Ecdysozoa</taxon>
        <taxon>Arthropoda</taxon>
        <taxon>Hexapoda</taxon>
        <taxon>Insecta</taxon>
        <taxon>Pterygota</taxon>
        <taxon>Neoptera</taxon>
        <taxon>Endopterygota</taxon>
        <taxon>Coleoptera</taxon>
        <taxon>Polyphaga</taxon>
        <taxon>Cucujiformia</taxon>
        <taxon>Chrysomeloidea</taxon>
        <taxon>Chrysomelidae</taxon>
        <taxon>Galerucinae</taxon>
        <taxon>Alticini</taxon>
        <taxon>Phyllotreta</taxon>
    </lineage>
</organism>